<evidence type="ECO:0000313" key="2">
    <source>
        <dbReference type="EMBL" id="GBP69449.1"/>
    </source>
</evidence>
<evidence type="ECO:0000256" key="1">
    <source>
        <dbReference type="SAM" id="MobiDB-lite"/>
    </source>
</evidence>
<proteinExistence type="predicted"/>
<evidence type="ECO:0000313" key="3">
    <source>
        <dbReference type="Proteomes" id="UP000299102"/>
    </source>
</evidence>
<dbReference type="EMBL" id="BGZK01001041">
    <property type="protein sequence ID" value="GBP69449.1"/>
    <property type="molecule type" value="Genomic_DNA"/>
</dbReference>
<dbReference type="Proteomes" id="UP000299102">
    <property type="component" value="Unassembled WGS sequence"/>
</dbReference>
<protein>
    <submittedName>
        <fullName evidence="2">Uncharacterized protein</fullName>
    </submittedName>
</protein>
<gene>
    <name evidence="2" type="ORF">EVAR_48806_1</name>
</gene>
<organism evidence="2 3">
    <name type="scientific">Eumeta variegata</name>
    <name type="common">Bagworm moth</name>
    <name type="synonym">Eumeta japonica</name>
    <dbReference type="NCBI Taxonomy" id="151549"/>
    <lineage>
        <taxon>Eukaryota</taxon>
        <taxon>Metazoa</taxon>
        <taxon>Ecdysozoa</taxon>
        <taxon>Arthropoda</taxon>
        <taxon>Hexapoda</taxon>
        <taxon>Insecta</taxon>
        <taxon>Pterygota</taxon>
        <taxon>Neoptera</taxon>
        <taxon>Endopterygota</taxon>
        <taxon>Lepidoptera</taxon>
        <taxon>Glossata</taxon>
        <taxon>Ditrysia</taxon>
        <taxon>Tineoidea</taxon>
        <taxon>Psychidae</taxon>
        <taxon>Oiketicinae</taxon>
        <taxon>Eumeta</taxon>
    </lineage>
</organism>
<sequence length="171" mass="19050">MRSSSRICAKGQTDFDRSKKTLIYCLLARQGESQLFGLVFPLLTALNHATQRSQHREGAHAVRKAVGPGAKHESTGTKRTRCAVRSARPTSAGNAAQCRELSETNRLLAPLVVMAPFRGSKLEQFSSQPEIKKCQWVHRHHPRPSQPSLRVVVKWWVAARSGPEKFDDGEP</sequence>
<reference evidence="2 3" key="1">
    <citation type="journal article" date="2019" name="Commun. Biol.">
        <title>The bagworm genome reveals a unique fibroin gene that provides high tensile strength.</title>
        <authorList>
            <person name="Kono N."/>
            <person name="Nakamura H."/>
            <person name="Ohtoshi R."/>
            <person name="Tomita M."/>
            <person name="Numata K."/>
            <person name="Arakawa K."/>
        </authorList>
    </citation>
    <scope>NUCLEOTIDE SEQUENCE [LARGE SCALE GENOMIC DNA]</scope>
</reference>
<comment type="caution">
    <text evidence="2">The sequence shown here is derived from an EMBL/GenBank/DDBJ whole genome shotgun (WGS) entry which is preliminary data.</text>
</comment>
<keyword evidence="3" id="KW-1185">Reference proteome</keyword>
<accession>A0A4C1Y4I3</accession>
<feature type="region of interest" description="Disordered" evidence="1">
    <location>
        <begin position="54"/>
        <end position="88"/>
    </location>
</feature>
<dbReference type="AlphaFoldDB" id="A0A4C1Y4I3"/>
<name>A0A4C1Y4I3_EUMVA</name>